<organism evidence="1 2">
    <name type="scientific">Artomyces pyxidatus</name>
    <dbReference type="NCBI Taxonomy" id="48021"/>
    <lineage>
        <taxon>Eukaryota</taxon>
        <taxon>Fungi</taxon>
        <taxon>Dikarya</taxon>
        <taxon>Basidiomycota</taxon>
        <taxon>Agaricomycotina</taxon>
        <taxon>Agaricomycetes</taxon>
        <taxon>Russulales</taxon>
        <taxon>Auriscalpiaceae</taxon>
        <taxon>Artomyces</taxon>
    </lineage>
</organism>
<evidence type="ECO:0000313" key="2">
    <source>
        <dbReference type="Proteomes" id="UP000814140"/>
    </source>
</evidence>
<sequence>MSPSSSTALPRPILKHSPHSYSTPAQAADALFLRIPAPRTTNNVRFPPSPTLTRTFSAYSPSTYDRSPIVVLPNTCALPARGCPGRTYLPGDAPAPHSPSQTRKRAMKCKSKTLHPRAAALATPPADEAPSIPPPLVPDLSSESDESDGFTSPPTDSLTTPYVADTSFLPHPPSPKPKSGLGLTLNTSMYRAPELDDEEQYQYHTYEDEKRRRRERERGKGDWEQRARQRRERDMGARDLEKQTARMSLGEDDLDDEDEADEPDLADSCGQGRYRSIFGGSLRGCGLEEEDGCLGGF</sequence>
<reference evidence="1" key="1">
    <citation type="submission" date="2021-03" db="EMBL/GenBank/DDBJ databases">
        <authorList>
            <consortium name="DOE Joint Genome Institute"/>
            <person name="Ahrendt S."/>
            <person name="Looney B.P."/>
            <person name="Miyauchi S."/>
            <person name="Morin E."/>
            <person name="Drula E."/>
            <person name="Courty P.E."/>
            <person name="Chicoki N."/>
            <person name="Fauchery L."/>
            <person name="Kohler A."/>
            <person name="Kuo A."/>
            <person name="Labutti K."/>
            <person name="Pangilinan J."/>
            <person name="Lipzen A."/>
            <person name="Riley R."/>
            <person name="Andreopoulos W."/>
            <person name="He G."/>
            <person name="Johnson J."/>
            <person name="Barry K.W."/>
            <person name="Grigoriev I.V."/>
            <person name="Nagy L."/>
            <person name="Hibbett D."/>
            <person name="Henrissat B."/>
            <person name="Matheny P.B."/>
            <person name="Labbe J."/>
            <person name="Martin F."/>
        </authorList>
    </citation>
    <scope>NUCLEOTIDE SEQUENCE</scope>
    <source>
        <strain evidence="1">HHB10654</strain>
    </source>
</reference>
<dbReference type="EMBL" id="MU277215">
    <property type="protein sequence ID" value="KAI0060950.1"/>
    <property type="molecule type" value="Genomic_DNA"/>
</dbReference>
<name>A0ACB8SWY4_9AGAM</name>
<keyword evidence="2" id="KW-1185">Reference proteome</keyword>
<accession>A0ACB8SWY4</accession>
<proteinExistence type="predicted"/>
<protein>
    <submittedName>
        <fullName evidence="1">Uncharacterized protein</fullName>
    </submittedName>
</protein>
<gene>
    <name evidence="1" type="ORF">BV25DRAFT_815569</name>
</gene>
<evidence type="ECO:0000313" key="1">
    <source>
        <dbReference type="EMBL" id="KAI0060950.1"/>
    </source>
</evidence>
<dbReference type="Proteomes" id="UP000814140">
    <property type="component" value="Unassembled WGS sequence"/>
</dbReference>
<comment type="caution">
    <text evidence="1">The sequence shown here is derived from an EMBL/GenBank/DDBJ whole genome shotgun (WGS) entry which is preliminary data.</text>
</comment>
<reference evidence="1" key="2">
    <citation type="journal article" date="2022" name="New Phytol.">
        <title>Evolutionary transition to the ectomycorrhizal habit in the genomes of a hyperdiverse lineage of mushroom-forming fungi.</title>
        <authorList>
            <person name="Looney B."/>
            <person name="Miyauchi S."/>
            <person name="Morin E."/>
            <person name="Drula E."/>
            <person name="Courty P.E."/>
            <person name="Kohler A."/>
            <person name="Kuo A."/>
            <person name="LaButti K."/>
            <person name="Pangilinan J."/>
            <person name="Lipzen A."/>
            <person name="Riley R."/>
            <person name="Andreopoulos W."/>
            <person name="He G."/>
            <person name="Johnson J."/>
            <person name="Nolan M."/>
            <person name="Tritt A."/>
            <person name="Barry K.W."/>
            <person name="Grigoriev I.V."/>
            <person name="Nagy L.G."/>
            <person name="Hibbett D."/>
            <person name="Henrissat B."/>
            <person name="Matheny P.B."/>
            <person name="Labbe J."/>
            <person name="Martin F.M."/>
        </authorList>
    </citation>
    <scope>NUCLEOTIDE SEQUENCE</scope>
    <source>
        <strain evidence="1">HHB10654</strain>
    </source>
</reference>